<comment type="caution">
    <text evidence="9">The sequence shown here is derived from an EMBL/GenBank/DDBJ whole genome shotgun (WGS) entry which is preliminary data.</text>
</comment>
<dbReference type="AlphaFoldDB" id="A0A7X0EB22"/>
<dbReference type="GO" id="GO:0005886">
    <property type="term" value="C:plasma membrane"/>
    <property type="evidence" value="ECO:0007669"/>
    <property type="project" value="UniProtKB-SubCell"/>
</dbReference>
<name>A0A7X0EB22_9PROT</name>
<dbReference type="NCBIfam" id="TIGR00711">
    <property type="entry name" value="efflux_EmrB"/>
    <property type="match status" value="1"/>
</dbReference>
<feature type="transmembrane region" description="Helical" evidence="7">
    <location>
        <begin position="72"/>
        <end position="91"/>
    </location>
</feature>
<dbReference type="PROSITE" id="PS50850">
    <property type="entry name" value="MFS"/>
    <property type="match status" value="1"/>
</dbReference>
<evidence type="ECO:0000256" key="5">
    <source>
        <dbReference type="ARBA" id="ARBA00022989"/>
    </source>
</evidence>
<evidence type="ECO:0000256" key="4">
    <source>
        <dbReference type="ARBA" id="ARBA00022692"/>
    </source>
</evidence>
<feature type="transmembrane region" description="Helical" evidence="7">
    <location>
        <begin position="160"/>
        <end position="181"/>
    </location>
</feature>
<evidence type="ECO:0000256" key="6">
    <source>
        <dbReference type="ARBA" id="ARBA00023136"/>
    </source>
</evidence>
<keyword evidence="3" id="KW-1003">Cell membrane</keyword>
<feature type="transmembrane region" description="Helical" evidence="7">
    <location>
        <begin position="97"/>
        <end position="118"/>
    </location>
</feature>
<dbReference type="InterPro" id="IPR004638">
    <property type="entry name" value="EmrB-like"/>
</dbReference>
<keyword evidence="4 7" id="KW-0812">Transmembrane</keyword>
<feature type="domain" description="Major facilitator superfamily (MFS) profile" evidence="8">
    <location>
        <begin position="6"/>
        <end position="452"/>
    </location>
</feature>
<feature type="transmembrane region" description="Helical" evidence="7">
    <location>
        <begin position="222"/>
        <end position="238"/>
    </location>
</feature>
<dbReference type="Gene3D" id="1.20.1720.10">
    <property type="entry name" value="Multidrug resistance protein D"/>
    <property type="match status" value="1"/>
</dbReference>
<protein>
    <submittedName>
        <fullName evidence="9">EmrB/QacA subfamily drug resistance transporter</fullName>
    </submittedName>
</protein>
<dbReference type="InterPro" id="IPR020846">
    <property type="entry name" value="MFS_dom"/>
</dbReference>
<feature type="transmembrane region" description="Helical" evidence="7">
    <location>
        <begin position="349"/>
        <end position="375"/>
    </location>
</feature>
<dbReference type="InterPro" id="IPR011701">
    <property type="entry name" value="MFS"/>
</dbReference>
<evidence type="ECO:0000256" key="7">
    <source>
        <dbReference type="SAM" id="Phobius"/>
    </source>
</evidence>
<dbReference type="PANTHER" id="PTHR23501:SF1">
    <property type="entry name" value="TRANSPORT PROTEIN HSRA-RELATED"/>
    <property type="match status" value="1"/>
</dbReference>
<proteinExistence type="predicted"/>
<keyword evidence="5 7" id="KW-1133">Transmembrane helix</keyword>
<sequence>MTAMLVALIISCALFMENLDATVLATALPAMGESLGVSPIHLSLAITAYILSLAVFIPISGWVADRFGSSRVFRAAIVLFTLGSIACGLSQSLPQLALARLVQGVGGAMMVPVGRLVLLRTVPKDQLVRAMNYLTTPAMVGPLIGPPIGGLLTTYLSWRWIFFINIPIGLLGLYLSWRYIADHREESVGKLDGWGFVNSGVALAALMAGFECIGRDGLDWRVAPALLAFGVLVGAVAVRHSRRHPHPLVDLDLLKTATFRISVLGGSLFRICMGAIPFLLPLMLQVGFGMTAFVSGLLTFATAAGALVMKMTAGPILRRYGFRQALVVNSVVSALLTGAIGLFRPDTPIALILVVLLVGGFFRSLQFTGLNTLAFADIPPSRMSAATSLSSMVQQVSLGMGVAAGALLLHTTLATHGGAKLEPYDFMVAFLTIMVIGLASLFYFIRLDPDAGAEMSGHHTHPLKPATESAAGDD</sequence>
<reference evidence="9 10" key="1">
    <citation type="submission" date="2020-08" db="EMBL/GenBank/DDBJ databases">
        <title>Genomic Encyclopedia of Type Strains, Phase IV (KMG-IV): sequencing the most valuable type-strain genomes for metagenomic binning, comparative biology and taxonomic classification.</title>
        <authorList>
            <person name="Goeker M."/>
        </authorList>
    </citation>
    <scope>NUCLEOTIDE SEQUENCE [LARGE SCALE GENOMIC DNA]</scope>
    <source>
        <strain evidence="9 10">DSM 22198</strain>
    </source>
</reference>
<dbReference type="Pfam" id="PF07690">
    <property type="entry name" value="MFS_1"/>
    <property type="match status" value="1"/>
</dbReference>
<keyword evidence="2" id="KW-0813">Transport</keyword>
<dbReference type="PANTHER" id="PTHR23501">
    <property type="entry name" value="MAJOR FACILITATOR SUPERFAMILY"/>
    <property type="match status" value="1"/>
</dbReference>
<evidence type="ECO:0000256" key="3">
    <source>
        <dbReference type="ARBA" id="ARBA00022475"/>
    </source>
</evidence>
<feature type="transmembrane region" description="Helical" evidence="7">
    <location>
        <begin position="130"/>
        <end position="148"/>
    </location>
</feature>
<evidence type="ECO:0000256" key="1">
    <source>
        <dbReference type="ARBA" id="ARBA00004651"/>
    </source>
</evidence>
<feature type="transmembrane region" description="Helical" evidence="7">
    <location>
        <begin position="426"/>
        <end position="445"/>
    </location>
</feature>
<feature type="transmembrane region" description="Helical" evidence="7">
    <location>
        <begin position="286"/>
        <end position="308"/>
    </location>
</feature>
<feature type="transmembrane region" description="Helical" evidence="7">
    <location>
        <begin position="41"/>
        <end position="60"/>
    </location>
</feature>
<gene>
    <name evidence="9" type="ORF">FHS74_000723</name>
</gene>
<evidence type="ECO:0000313" key="10">
    <source>
        <dbReference type="Proteomes" id="UP000539175"/>
    </source>
</evidence>
<keyword evidence="10" id="KW-1185">Reference proteome</keyword>
<dbReference type="CDD" id="cd17503">
    <property type="entry name" value="MFS_LmrB_MDR_like"/>
    <property type="match status" value="1"/>
</dbReference>
<feature type="transmembrane region" description="Helical" evidence="7">
    <location>
        <begin position="259"/>
        <end position="280"/>
    </location>
</feature>
<accession>A0A7X0EB22</accession>
<dbReference type="Proteomes" id="UP000539175">
    <property type="component" value="Unassembled WGS sequence"/>
</dbReference>
<dbReference type="Gene3D" id="1.20.1250.20">
    <property type="entry name" value="MFS general substrate transporter like domains"/>
    <property type="match status" value="1"/>
</dbReference>
<feature type="transmembrane region" description="Helical" evidence="7">
    <location>
        <begin position="320"/>
        <end position="343"/>
    </location>
</feature>
<evidence type="ECO:0000313" key="9">
    <source>
        <dbReference type="EMBL" id="MBB6250182.1"/>
    </source>
</evidence>
<evidence type="ECO:0000259" key="8">
    <source>
        <dbReference type="PROSITE" id="PS50850"/>
    </source>
</evidence>
<dbReference type="EMBL" id="JACIIZ010000002">
    <property type="protein sequence ID" value="MBB6250182.1"/>
    <property type="molecule type" value="Genomic_DNA"/>
</dbReference>
<keyword evidence="6 7" id="KW-0472">Membrane</keyword>
<dbReference type="SUPFAM" id="SSF103473">
    <property type="entry name" value="MFS general substrate transporter"/>
    <property type="match status" value="1"/>
</dbReference>
<feature type="transmembrane region" description="Helical" evidence="7">
    <location>
        <begin position="396"/>
        <end position="414"/>
    </location>
</feature>
<dbReference type="InterPro" id="IPR036259">
    <property type="entry name" value="MFS_trans_sf"/>
</dbReference>
<feature type="transmembrane region" description="Helical" evidence="7">
    <location>
        <begin position="193"/>
        <end position="210"/>
    </location>
</feature>
<evidence type="ECO:0000256" key="2">
    <source>
        <dbReference type="ARBA" id="ARBA00022448"/>
    </source>
</evidence>
<dbReference type="GO" id="GO:0022857">
    <property type="term" value="F:transmembrane transporter activity"/>
    <property type="evidence" value="ECO:0007669"/>
    <property type="project" value="InterPro"/>
</dbReference>
<comment type="subcellular location">
    <subcellularLocation>
        <location evidence="1">Cell membrane</location>
        <topology evidence="1">Multi-pass membrane protein</topology>
    </subcellularLocation>
</comment>
<organism evidence="9 10">
    <name type="scientific">Nitrospirillum iridis</name>
    <dbReference type="NCBI Taxonomy" id="765888"/>
    <lineage>
        <taxon>Bacteria</taxon>
        <taxon>Pseudomonadati</taxon>
        <taxon>Pseudomonadota</taxon>
        <taxon>Alphaproteobacteria</taxon>
        <taxon>Rhodospirillales</taxon>
        <taxon>Azospirillaceae</taxon>
        <taxon>Nitrospirillum</taxon>
    </lineage>
</organism>